<feature type="domain" description="Metallo-beta-lactamase" evidence="5">
    <location>
        <begin position="12"/>
        <end position="183"/>
    </location>
</feature>
<evidence type="ECO:0000256" key="1">
    <source>
        <dbReference type="ARBA" id="ARBA00001947"/>
    </source>
</evidence>
<dbReference type="Pfam" id="PF00753">
    <property type="entry name" value="Lactamase_B"/>
    <property type="match status" value="1"/>
</dbReference>
<keyword evidence="4" id="KW-0862">Zinc</keyword>
<evidence type="ECO:0000313" key="7">
    <source>
        <dbReference type="Proteomes" id="UP000623681"/>
    </source>
</evidence>
<dbReference type="Gene3D" id="3.60.15.10">
    <property type="entry name" value="Ribonuclease Z/Hydroxyacylglutathione hydrolase-like"/>
    <property type="match status" value="1"/>
</dbReference>
<dbReference type="CDD" id="cd06262">
    <property type="entry name" value="metallo-hydrolase-like_MBL-fold"/>
    <property type="match status" value="1"/>
</dbReference>
<dbReference type="RefSeq" id="WP_202766493.1">
    <property type="nucleotide sequence ID" value="NZ_JAESWA010000017.1"/>
</dbReference>
<proteinExistence type="predicted"/>
<dbReference type="EMBL" id="JAESWA010000017">
    <property type="protein sequence ID" value="MBL4931124.1"/>
    <property type="molecule type" value="Genomic_DNA"/>
</dbReference>
<evidence type="ECO:0000256" key="4">
    <source>
        <dbReference type="ARBA" id="ARBA00022833"/>
    </source>
</evidence>
<organism evidence="6 7">
    <name type="scientific">Clostridium paridis</name>
    <dbReference type="NCBI Taxonomy" id="2803863"/>
    <lineage>
        <taxon>Bacteria</taxon>
        <taxon>Bacillati</taxon>
        <taxon>Bacillota</taxon>
        <taxon>Clostridia</taxon>
        <taxon>Eubacteriales</taxon>
        <taxon>Clostridiaceae</taxon>
        <taxon>Clostridium</taxon>
    </lineage>
</organism>
<gene>
    <name evidence="6" type="ORF">JK634_04845</name>
</gene>
<evidence type="ECO:0000313" key="6">
    <source>
        <dbReference type="EMBL" id="MBL4931124.1"/>
    </source>
</evidence>
<comment type="caution">
    <text evidence="6">The sequence shown here is derived from an EMBL/GenBank/DDBJ whole genome shotgun (WGS) entry which is preliminary data.</text>
</comment>
<name>A0A937K3T3_9CLOT</name>
<accession>A0A937K3T3</accession>
<dbReference type="GO" id="GO:0016787">
    <property type="term" value="F:hydrolase activity"/>
    <property type="evidence" value="ECO:0007669"/>
    <property type="project" value="UniProtKB-KW"/>
</dbReference>
<evidence type="ECO:0000256" key="3">
    <source>
        <dbReference type="ARBA" id="ARBA00022801"/>
    </source>
</evidence>
<dbReference type="Proteomes" id="UP000623681">
    <property type="component" value="Unassembled WGS sequence"/>
</dbReference>
<protein>
    <submittedName>
        <fullName evidence="6">MBL fold metallo-hydrolase</fullName>
    </submittedName>
</protein>
<dbReference type="PANTHER" id="PTHR46233:SF3">
    <property type="entry name" value="HYDROXYACYLGLUTATHIONE HYDROLASE GLOC"/>
    <property type="match status" value="1"/>
</dbReference>
<evidence type="ECO:0000259" key="5">
    <source>
        <dbReference type="SMART" id="SM00849"/>
    </source>
</evidence>
<comment type="cofactor">
    <cofactor evidence="1">
        <name>Zn(2+)</name>
        <dbReference type="ChEBI" id="CHEBI:29105"/>
    </cofactor>
</comment>
<keyword evidence="2" id="KW-0479">Metal-binding</keyword>
<reference evidence="6" key="1">
    <citation type="submission" date="2021-01" db="EMBL/GenBank/DDBJ databases">
        <title>Genome public.</title>
        <authorList>
            <person name="Liu C."/>
            <person name="Sun Q."/>
        </authorList>
    </citation>
    <scope>NUCLEOTIDE SEQUENCE</scope>
    <source>
        <strain evidence="6">YIM B02565</strain>
    </source>
</reference>
<dbReference type="InterPro" id="IPR001279">
    <property type="entry name" value="Metallo-B-lactamas"/>
</dbReference>
<dbReference type="InterPro" id="IPR036866">
    <property type="entry name" value="RibonucZ/Hydroxyglut_hydro"/>
</dbReference>
<dbReference type="SMART" id="SM00849">
    <property type="entry name" value="Lactamase_B"/>
    <property type="match status" value="1"/>
</dbReference>
<dbReference type="PANTHER" id="PTHR46233">
    <property type="entry name" value="HYDROXYACYLGLUTATHIONE HYDROLASE GLOC"/>
    <property type="match status" value="1"/>
</dbReference>
<sequence>MIIKTIPVGDIQENCYLVMDEETKEAFVVDPGDQGDYLVNIISKLGAKLKFILLTHGHFDHVGAVSELKNTFKVPHYINEEEKKYMQGTSYVFGKIPEADRYLNDGEEIDFSGHKIKCLHTPGHSAGGMCFLLNGEHLFAGDTLFYLSVGRSDFEGGDMDTLVDSIRTKLFVLNDNTIVYPGHGPKTSIMTEKRGNPFAR</sequence>
<dbReference type="SUPFAM" id="SSF56281">
    <property type="entry name" value="Metallo-hydrolase/oxidoreductase"/>
    <property type="match status" value="1"/>
</dbReference>
<evidence type="ECO:0000256" key="2">
    <source>
        <dbReference type="ARBA" id="ARBA00022723"/>
    </source>
</evidence>
<keyword evidence="3" id="KW-0378">Hydrolase</keyword>
<keyword evidence="7" id="KW-1185">Reference proteome</keyword>
<dbReference type="AlphaFoldDB" id="A0A937K3T3"/>
<dbReference type="GO" id="GO:0046872">
    <property type="term" value="F:metal ion binding"/>
    <property type="evidence" value="ECO:0007669"/>
    <property type="project" value="UniProtKB-KW"/>
</dbReference>
<dbReference type="InterPro" id="IPR051453">
    <property type="entry name" value="MBL_Glyoxalase_II"/>
</dbReference>